<sequence>MKLPNIIKNTINPPIKQVINEISRGVGAIGVSLGNGANNKSFETLTDQMFIEPSIAEARRALQIDPTVSSSVLSMVILANSPFKIVGDKGADDEAIDFIEKKCKDWNIRELNSRMLMRTIVDNTCFIRKNLDSVEIKNFDFLTYDESNYNFLPIRNQQTGELLGYKQKGMVYEIPKDWKNKKFDELANPKGEVKEYNFEPWEVINPVLFEDNFSLVMKALDDVRNLKKIKNMGPDIVKFSQGTLGVEVGTEENPFAPYDESDDYKTQKSKVNKELEGIAEAFDKKESKRVIAYSYGTTPQVIGDGKVVDWTPIANFYKQEIRESLLTPDSRFTSSKGSRFTAEAQMGNSGQGSVVTFLQNHSAYSLDTHILDHQLSLANYEDSISKIHIQFEEVEIEDNKTLAEIGQILENLYPAAEDNIFMRMQTYFPEYAKIYQDSVVKEESNLSNKPEQINNSFNGFIDPEDNLPQVIDYWYDKFLKEGIIKVD</sequence>
<organism evidence="1">
    <name type="scientific">bioreactor metagenome</name>
    <dbReference type="NCBI Taxonomy" id="1076179"/>
    <lineage>
        <taxon>unclassified sequences</taxon>
        <taxon>metagenomes</taxon>
        <taxon>ecological metagenomes</taxon>
    </lineage>
</organism>
<comment type="caution">
    <text evidence="1">The sequence shown here is derived from an EMBL/GenBank/DDBJ whole genome shotgun (WGS) entry which is preliminary data.</text>
</comment>
<dbReference type="EMBL" id="VSSQ01000191">
    <property type="protein sequence ID" value="MPL84548.1"/>
    <property type="molecule type" value="Genomic_DNA"/>
</dbReference>
<reference evidence="1" key="1">
    <citation type="submission" date="2019-08" db="EMBL/GenBank/DDBJ databases">
        <authorList>
            <person name="Kucharzyk K."/>
            <person name="Murdoch R.W."/>
            <person name="Higgins S."/>
            <person name="Loffler F."/>
        </authorList>
    </citation>
    <scope>NUCLEOTIDE SEQUENCE</scope>
</reference>
<dbReference type="AlphaFoldDB" id="A0A644UZP6"/>
<proteinExistence type="predicted"/>
<evidence type="ECO:0000313" key="1">
    <source>
        <dbReference type="EMBL" id="MPL84548.1"/>
    </source>
</evidence>
<name>A0A644UZP6_9ZZZZ</name>
<gene>
    <name evidence="1" type="ORF">SDC9_30513</name>
</gene>
<evidence type="ECO:0008006" key="2">
    <source>
        <dbReference type="Google" id="ProtNLM"/>
    </source>
</evidence>
<protein>
    <recommendedName>
        <fullName evidence="2">Phage portal protein</fullName>
    </recommendedName>
</protein>
<accession>A0A644UZP6</accession>